<feature type="compositionally biased region" description="Low complexity" evidence="1">
    <location>
        <begin position="89"/>
        <end position="106"/>
    </location>
</feature>
<protein>
    <submittedName>
        <fullName evidence="2">Uncharacterized protein</fullName>
    </submittedName>
</protein>
<evidence type="ECO:0000313" key="3">
    <source>
        <dbReference type="Proteomes" id="UP000472727"/>
    </source>
</evidence>
<organism evidence="2 3">
    <name type="scientific">Orbilia oligospora</name>
    <name type="common">Nematode-trapping fungus</name>
    <name type="synonym">Arthrobotrys oligospora</name>
    <dbReference type="NCBI Taxonomy" id="2813651"/>
    <lineage>
        <taxon>Eukaryota</taxon>
        <taxon>Fungi</taxon>
        <taxon>Dikarya</taxon>
        <taxon>Ascomycota</taxon>
        <taxon>Pezizomycotina</taxon>
        <taxon>Orbiliomycetes</taxon>
        <taxon>Orbiliales</taxon>
        <taxon>Orbiliaceae</taxon>
        <taxon>Orbilia</taxon>
    </lineage>
</organism>
<reference evidence="2 3" key="1">
    <citation type="submission" date="2019-06" db="EMBL/GenBank/DDBJ databases">
        <authorList>
            <person name="Palmer J.M."/>
        </authorList>
    </citation>
    <scope>NUCLEOTIDE SEQUENCE [LARGE SCALE GENOMIC DNA]</scope>
    <source>
        <strain evidence="2 3">TWF106</strain>
    </source>
</reference>
<sequence length="325" mass="35512">MEDDQTRHNDQDPTGATIPILIGADLLAQLSAYPAIDFLAEILRNTSIDGDTELKINLPITEVLKYVRVSQATKLSEGRSRPDNRVSQGTISETISKSSSTGSGAIDHPIDTPAPSPHETITASNNDIPMASGSKLQKSSRLLIQDDDLPDIEATLYEAGYERVEDQELQFIEEPDLVEDTEILYAESDTENTLAIVALETPTSQESSLENLVQGENFPEFVSQETISALRDGNIEFLEEIVDSDFNPPDRIPGHRVSSFGAIKDALESIIELLRSGLSSVPIALQKLMKFIIDTLGKLVSTALGECVRRQVMTLAPLPRAQLPD</sequence>
<name>A0A7C8UXH9_ORBOL</name>
<feature type="region of interest" description="Disordered" evidence="1">
    <location>
        <begin position="73"/>
        <end position="133"/>
    </location>
</feature>
<dbReference type="EMBL" id="WIWS01000022">
    <property type="protein sequence ID" value="KAF3223519.1"/>
    <property type="molecule type" value="Genomic_DNA"/>
</dbReference>
<comment type="caution">
    <text evidence="2">The sequence shown here is derived from an EMBL/GenBank/DDBJ whole genome shotgun (WGS) entry which is preliminary data.</text>
</comment>
<evidence type="ECO:0000313" key="2">
    <source>
        <dbReference type="EMBL" id="KAF3223519.1"/>
    </source>
</evidence>
<gene>
    <name evidence="2" type="ORF">TWF106_004910</name>
</gene>
<dbReference type="AlphaFoldDB" id="A0A7C8UXH9"/>
<proteinExistence type="predicted"/>
<evidence type="ECO:0000256" key="1">
    <source>
        <dbReference type="SAM" id="MobiDB-lite"/>
    </source>
</evidence>
<dbReference type="Proteomes" id="UP000472727">
    <property type="component" value="Unassembled WGS sequence"/>
</dbReference>
<accession>A0A7C8UXH9</accession>